<accession>A0ABS8YE22</accession>
<keyword evidence="5 13" id="KW-0812">Transmembrane</keyword>
<dbReference type="PANTHER" id="PTHR43163">
    <property type="entry name" value="DIPEPTIDE TRANSPORT SYSTEM PERMEASE PROTEIN DPPB-RELATED"/>
    <property type="match status" value="1"/>
</dbReference>
<evidence type="ECO:0000256" key="9">
    <source>
        <dbReference type="ARBA" id="ARBA00023136"/>
    </source>
</evidence>
<dbReference type="NCBIfam" id="NF045470">
    <property type="entry name" value="Opp2B"/>
    <property type="match status" value="1"/>
</dbReference>
<dbReference type="CDD" id="cd06261">
    <property type="entry name" value="TM_PBP2"/>
    <property type="match status" value="1"/>
</dbReference>
<feature type="transmembrane region" description="Helical" evidence="13">
    <location>
        <begin position="9"/>
        <end position="30"/>
    </location>
</feature>
<evidence type="ECO:0000256" key="2">
    <source>
        <dbReference type="ARBA" id="ARBA00022448"/>
    </source>
</evidence>
<protein>
    <recommendedName>
        <fullName evidence="12">Nickel import system permease protein NikB</fullName>
    </recommendedName>
</protein>
<keyword evidence="9 13" id="KW-0472">Membrane</keyword>
<evidence type="ECO:0000259" key="14">
    <source>
        <dbReference type="PROSITE" id="PS50928"/>
    </source>
</evidence>
<comment type="subcellular location">
    <subcellularLocation>
        <location evidence="1 13">Cell membrane</location>
        <topology evidence="1 13">Multi-pass membrane protein</topology>
    </subcellularLocation>
</comment>
<dbReference type="InterPro" id="IPR035906">
    <property type="entry name" value="MetI-like_sf"/>
</dbReference>
<keyword evidence="3" id="KW-1003">Cell membrane</keyword>
<feature type="transmembrane region" description="Helical" evidence="13">
    <location>
        <begin position="104"/>
        <end position="126"/>
    </location>
</feature>
<evidence type="ECO:0000256" key="5">
    <source>
        <dbReference type="ARBA" id="ARBA00022692"/>
    </source>
</evidence>
<feature type="domain" description="ABC transmembrane type-1" evidence="14">
    <location>
        <begin position="98"/>
        <end position="295"/>
    </location>
</feature>
<comment type="similarity">
    <text evidence="10">Belongs to the binding-protein-dependent transport system permease family. OppBC subfamily.</text>
</comment>
<reference evidence="15 16" key="1">
    <citation type="submission" date="2021-11" db="EMBL/GenBank/DDBJ databases">
        <title>Draft genome sequence of Paenibacillus profundus YoMME, a new Gram-positive bacteria with exoelectrogenic properties.</title>
        <authorList>
            <person name="Hubenova Y."/>
            <person name="Hubenova E."/>
            <person name="Manasiev Y."/>
            <person name="Peykov S."/>
            <person name="Mitov M."/>
        </authorList>
    </citation>
    <scope>NUCLEOTIDE SEQUENCE [LARGE SCALE GENOMIC DNA]</scope>
    <source>
        <strain evidence="15 16">YoMME</strain>
    </source>
</reference>
<dbReference type="PANTHER" id="PTHR43163:SF6">
    <property type="entry name" value="DIPEPTIDE TRANSPORT SYSTEM PERMEASE PROTEIN DPPB-RELATED"/>
    <property type="match status" value="1"/>
</dbReference>
<dbReference type="InterPro" id="IPR050045">
    <property type="entry name" value="Opp2B"/>
</dbReference>
<keyword evidence="7" id="KW-0406">Ion transport</keyword>
<name>A0ABS8YE22_9BACL</name>
<evidence type="ECO:0000256" key="7">
    <source>
        <dbReference type="ARBA" id="ARBA00023065"/>
    </source>
</evidence>
<comment type="subunit">
    <text evidence="11">The complex is composed of two ATP-binding proteins (NikD and NikE), two transmembrane proteins (NikB and NikC) and a solute-binding protein (NikA).</text>
</comment>
<dbReference type="EMBL" id="JAJNBZ010000006">
    <property type="protein sequence ID" value="MCE5169802.1"/>
    <property type="molecule type" value="Genomic_DNA"/>
</dbReference>
<feature type="transmembrane region" description="Helical" evidence="13">
    <location>
        <begin position="276"/>
        <end position="302"/>
    </location>
</feature>
<evidence type="ECO:0000256" key="8">
    <source>
        <dbReference type="ARBA" id="ARBA00023112"/>
    </source>
</evidence>
<dbReference type="Pfam" id="PF00528">
    <property type="entry name" value="BPD_transp_1"/>
    <property type="match status" value="1"/>
</dbReference>
<evidence type="ECO:0000256" key="3">
    <source>
        <dbReference type="ARBA" id="ARBA00022475"/>
    </source>
</evidence>
<evidence type="ECO:0000256" key="4">
    <source>
        <dbReference type="ARBA" id="ARBA00022596"/>
    </source>
</evidence>
<keyword evidence="6 13" id="KW-1133">Transmembrane helix</keyword>
<organism evidence="15 16">
    <name type="scientific">Paenibacillus profundus</name>
    <dbReference type="NCBI Taxonomy" id="1173085"/>
    <lineage>
        <taxon>Bacteria</taxon>
        <taxon>Bacillati</taxon>
        <taxon>Bacillota</taxon>
        <taxon>Bacilli</taxon>
        <taxon>Bacillales</taxon>
        <taxon>Paenibacillaceae</taxon>
        <taxon>Paenibacillus</taxon>
    </lineage>
</organism>
<feature type="transmembrane region" description="Helical" evidence="13">
    <location>
        <begin position="230"/>
        <end position="256"/>
    </location>
</feature>
<keyword evidence="4" id="KW-0533">Nickel</keyword>
<dbReference type="RefSeq" id="WP_233696697.1">
    <property type="nucleotide sequence ID" value="NZ_JAJNBZ010000006.1"/>
</dbReference>
<feature type="transmembrane region" description="Helical" evidence="13">
    <location>
        <begin position="138"/>
        <end position="158"/>
    </location>
</feature>
<evidence type="ECO:0000256" key="11">
    <source>
        <dbReference type="ARBA" id="ARBA00038669"/>
    </source>
</evidence>
<dbReference type="Pfam" id="PF19300">
    <property type="entry name" value="BPD_transp_1_N"/>
    <property type="match status" value="1"/>
</dbReference>
<comment type="caution">
    <text evidence="15">The sequence shown here is derived from an EMBL/GenBank/DDBJ whole genome shotgun (WGS) entry which is preliminary data.</text>
</comment>
<dbReference type="InterPro" id="IPR000515">
    <property type="entry name" value="MetI-like"/>
</dbReference>
<dbReference type="InterPro" id="IPR045621">
    <property type="entry name" value="BPD_transp_1_N"/>
</dbReference>
<dbReference type="SUPFAM" id="SSF161098">
    <property type="entry name" value="MetI-like"/>
    <property type="match status" value="1"/>
</dbReference>
<sequence length="316" mass="34891">MNKALLKRLIWTIPTLLGVTVVTFALVQLMPGDPTDISLRSKGIIPDAVSIAEIRRQMGLDQPLIAQYGAWLNEIFHLRLGLSFQSGLPVTKELALRLPATLRLMGASFAVACILAVPAGIVSAWYKQQHLDHAVRFLSILGASLPHFWIGAMLIYLFCIRTNLLPMMGDGGIMNYIMPSITMAAGMAAVYARMLRAGMLEAIADPHYKAARARGIKQSRLIVQHAIRPALLPFITVIGNSFGYFWGSSIIVEAIFSWPGVGRLMIDAIFNRDYPVIQAITLLTAACVIVVNLAVDLIYYWLDPRIRAEGGRYEEL</sequence>
<evidence type="ECO:0000256" key="12">
    <source>
        <dbReference type="ARBA" id="ARBA00044774"/>
    </source>
</evidence>
<evidence type="ECO:0000313" key="15">
    <source>
        <dbReference type="EMBL" id="MCE5169802.1"/>
    </source>
</evidence>
<evidence type="ECO:0000256" key="6">
    <source>
        <dbReference type="ARBA" id="ARBA00022989"/>
    </source>
</evidence>
<dbReference type="Proteomes" id="UP001199916">
    <property type="component" value="Unassembled WGS sequence"/>
</dbReference>
<evidence type="ECO:0000313" key="16">
    <source>
        <dbReference type="Proteomes" id="UP001199916"/>
    </source>
</evidence>
<evidence type="ECO:0000256" key="10">
    <source>
        <dbReference type="ARBA" id="ARBA00024202"/>
    </source>
</evidence>
<proteinExistence type="inferred from homology"/>
<keyword evidence="8" id="KW-0921">Nickel transport</keyword>
<dbReference type="PROSITE" id="PS50928">
    <property type="entry name" value="ABC_TM1"/>
    <property type="match status" value="1"/>
</dbReference>
<feature type="transmembrane region" description="Helical" evidence="13">
    <location>
        <begin position="173"/>
        <end position="192"/>
    </location>
</feature>
<evidence type="ECO:0000256" key="1">
    <source>
        <dbReference type="ARBA" id="ARBA00004651"/>
    </source>
</evidence>
<evidence type="ECO:0000256" key="13">
    <source>
        <dbReference type="RuleBase" id="RU363032"/>
    </source>
</evidence>
<keyword evidence="2 13" id="KW-0813">Transport</keyword>
<keyword evidence="16" id="KW-1185">Reference proteome</keyword>
<dbReference type="Gene3D" id="1.10.3720.10">
    <property type="entry name" value="MetI-like"/>
    <property type="match status" value="1"/>
</dbReference>
<gene>
    <name evidence="15" type="ORF">LQV63_10800</name>
</gene>